<dbReference type="Proteomes" id="UP001287356">
    <property type="component" value="Unassembled WGS sequence"/>
</dbReference>
<keyword evidence="3" id="KW-1185">Reference proteome</keyword>
<feature type="region of interest" description="Disordered" evidence="1">
    <location>
        <begin position="32"/>
        <end position="54"/>
    </location>
</feature>
<gene>
    <name evidence="2" type="ORF">B0T24DRAFT_279279</name>
</gene>
<evidence type="ECO:0000256" key="1">
    <source>
        <dbReference type="SAM" id="MobiDB-lite"/>
    </source>
</evidence>
<dbReference type="AlphaFoldDB" id="A0AAE0N7Q1"/>
<reference evidence="2" key="2">
    <citation type="submission" date="2023-06" db="EMBL/GenBank/DDBJ databases">
        <authorList>
            <consortium name="Lawrence Berkeley National Laboratory"/>
            <person name="Haridas S."/>
            <person name="Hensen N."/>
            <person name="Bonometti L."/>
            <person name="Westerberg I."/>
            <person name="Brannstrom I.O."/>
            <person name="Guillou S."/>
            <person name="Cros-Aarteil S."/>
            <person name="Calhoun S."/>
            <person name="Kuo A."/>
            <person name="Mondo S."/>
            <person name="Pangilinan J."/>
            <person name="Riley R."/>
            <person name="Labutti K."/>
            <person name="Andreopoulos B."/>
            <person name="Lipzen A."/>
            <person name="Chen C."/>
            <person name="Yanf M."/>
            <person name="Daum C."/>
            <person name="Ng V."/>
            <person name="Clum A."/>
            <person name="Steindorff A."/>
            <person name="Ohm R."/>
            <person name="Martin F."/>
            <person name="Silar P."/>
            <person name="Natvig D."/>
            <person name="Lalanne C."/>
            <person name="Gautier V."/>
            <person name="Ament-Velasquez S.L."/>
            <person name="Kruys A."/>
            <person name="Hutchinson M.I."/>
            <person name="Powell A.J."/>
            <person name="Barry K."/>
            <person name="Miller A.N."/>
            <person name="Grigoriev I.V."/>
            <person name="Debuchy R."/>
            <person name="Gladieux P."/>
            <person name="Thoren M.H."/>
            <person name="Johannesson H."/>
        </authorList>
    </citation>
    <scope>NUCLEOTIDE SEQUENCE</scope>
    <source>
        <strain evidence="2">CBS 958.72</strain>
    </source>
</reference>
<dbReference type="EMBL" id="JAULSN010000004">
    <property type="protein sequence ID" value="KAK3373887.1"/>
    <property type="molecule type" value="Genomic_DNA"/>
</dbReference>
<feature type="region of interest" description="Disordered" evidence="1">
    <location>
        <begin position="101"/>
        <end position="121"/>
    </location>
</feature>
<evidence type="ECO:0000313" key="2">
    <source>
        <dbReference type="EMBL" id="KAK3373887.1"/>
    </source>
</evidence>
<comment type="caution">
    <text evidence="2">The sequence shown here is derived from an EMBL/GenBank/DDBJ whole genome shotgun (WGS) entry which is preliminary data.</text>
</comment>
<name>A0AAE0N7Q1_9PEZI</name>
<sequence>MSLPSRWRLPQRPAWLIRRPFPSFVRTVTEPGTRNRQIHGPLSARPKLSPATLAHPPQANAKALAFLATTHRTASRIHSFQSFLNQLIRHTPLALLASSAHFSTRARRGSRPQSTGRSTDSRDRICLGLDFDWRAPHVLRCAGARGGREGTTLRPSNPDSCEGHIIHRANACAASLGSYTETPVTDLSTRAHLPSNRRRWPFCEGAGACHAVVD</sequence>
<accession>A0AAE0N7Q1</accession>
<proteinExistence type="predicted"/>
<reference evidence="2" key="1">
    <citation type="journal article" date="2023" name="Mol. Phylogenet. Evol.">
        <title>Genome-scale phylogeny and comparative genomics of the fungal order Sordariales.</title>
        <authorList>
            <person name="Hensen N."/>
            <person name="Bonometti L."/>
            <person name="Westerberg I."/>
            <person name="Brannstrom I.O."/>
            <person name="Guillou S."/>
            <person name="Cros-Aarteil S."/>
            <person name="Calhoun S."/>
            <person name="Haridas S."/>
            <person name="Kuo A."/>
            <person name="Mondo S."/>
            <person name="Pangilinan J."/>
            <person name="Riley R."/>
            <person name="LaButti K."/>
            <person name="Andreopoulos B."/>
            <person name="Lipzen A."/>
            <person name="Chen C."/>
            <person name="Yan M."/>
            <person name="Daum C."/>
            <person name="Ng V."/>
            <person name="Clum A."/>
            <person name="Steindorff A."/>
            <person name="Ohm R.A."/>
            <person name="Martin F."/>
            <person name="Silar P."/>
            <person name="Natvig D.O."/>
            <person name="Lalanne C."/>
            <person name="Gautier V."/>
            <person name="Ament-Velasquez S.L."/>
            <person name="Kruys A."/>
            <person name="Hutchinson M.I."/>
            <person name="Powell A.J."/>
            <person name="Barry K."/>
            <person name="Miller A.N."/>
            <person name="Grigoriev I.V."/>
            <person name="Debuchy R."/>
            <person name="Gladieux P."/>
            <person name="Hiltunen Thoren M."/>
            <person name="Johannesson H."/>
        </authorList>
    </citation>
    <scope>NUCLEOTIDE SEQUENCE</scope>
    <source>
        <strain evidence="2">CBS 958.72</strain>
    </source>
</reference>
<organism evidence="2 3">
    <name type="scientific">Lasiosphaeria ovina</name>
    <dbReference type="NCBI Taxonomy" id="92902"/>
    <lineage>
        <taxon>Eukaryota</taxon>
        <taxon>Fungi</taxon>
        <taxon>Dikarya</taxon>
        <taxon>Ascomycota</taxon>
        <taxon>Pezizomycotina</taxon>
        <taxon>Sordariomycetes</taxon>
        <taxon>Sordariomycetidae</taxon>
        <taxon>Sordariales</taxon>
        <taxon>Lasiosphaeriaceae</taxon>
        <taxon>Lasiosphaeria</taxon>
    </lineage>
</organism>
<evidence type="ECO:0000313" key="3">
    <source>
        <dbReference type="Proteomes" id="UP001287356"/>
    </source>
</evidence>
<protein>
    <submittedName>
        <fullName evidence="2">Uncharacterized protein</fullName>
    </submittedName>
</protein>